<feature type="compositionally biased region" description="Polar residues" evidence="1">
    <location>
        <begin position="54"/>
        <end position="70"/>
    </location>
</feature>
<dbReference type="InParanoid" id="A8P7A3"/>
<reference evidence="2 3" key="1">
    <citation type="journal article" date="2010" name="Proc. Natl. Acad. Sci. U.S.A.">
        <title>Insights into evolution of multicellular fungi from the assembled chromosomes of the mushroom Coprinopsis cinerea (Coprinus cinereus).</title>
        <authorList>
            <person name="Stajich J.E."/>
            <person name="Wilke S.K."/>
            <person name="Ahren D."/>
            <person name="Au C.H."/>
            <person name="Birren B.W."/>
            <person name="Borodovsky M."/>
            <person name="Burns C."/>
            <person name="Canback B."/>
            <person name="Casselton L.A."/>
            <person name="Cheng C.K."/>
            <person name="Deng J."/>
            <person name="Dietrich F.S."/>
            <person name="Fargo D.C."/>
            <person name="Farman M.L."/>
            <person name="Gathman A.C."/>
            <person name="Goldberg J."/>
            <person name="Guigo R."/>
            <person name="Hoegger P.J."/>
            <person name="Hooker J.B."/>
            <person name="Huggins A."/>
            <person name="James T.Y."/>
            <person name="Kamada T."/>
            <person name="Kilaru S."/>
            <person name="Kodira C."/>
            <person name="Kues U."/>
            <person name="Kupfer D."/>
            <person name="Kwan H.S."/>
            <person name="Lomsadze A."/>
            <person name="Li W."/>
            <person name="Lilly W.W."/>
            <person name="Ma L.J."/>
            <person name="Mackey A.J."/>
            <person name="Manning G."/>
            <person name="Martin F."/>
            <person name="Muraguchi H."/>
            <person name="Natvig D.O."/>
            <person name="Palmerini H."/>
            <person name="Ramesh M.A."/>
            <person name="Rehmeyer C.J."/>
            <person name="Roe B.A."/>
            <person name="Shenoy N."/>
            <person name="Stanke M."/>
            <person name="Ter-Hovhannisyan V."/>
            <person name="Tunlid A."/>
            <person name="Velagapudi R."/>
            <person name="Vision T.J."/>
            <person name="Zeng Q."/>
            <person name="Zolan M.E."/>
            <person name="Pukkila P.J."/>
        </authorList>
    </citation>
    <scope>NUCLEOTIDE SEQUENCE [LARGE SCALE GENOMIC DNA]</scope>
    <source>
        <strain evidence="3">Okayama-7 / 130 / ATCC MYA-4618 / FGSC 9003</strain>
    </source>
</reference>
<name>A8P7A3_COPC7</name>
<feature type="region of interest" description="Disordered" evidence="1">
    <location>
        <begin position="146"/>
        <end position="165"/>
    </location>
</feature>
<evidence type="ECO:0000313" key="3">
    <source>
        <dbReference type="Proteomes" id="UP000001861"/>
    </source>
</evidence>
<dbReference type="GeneID" id="6015929"/>
<organism evidence="2 3">
    <name type="scientific">Coprinopsis cinerea (strain Okayama-7 / 130 / ATCC MYA-4618 / FGSC 9003)</name>
    <name type="common">Inky cap fungus</name>
    <name type="synonym">Hormographiella aspergillata</name>
    <dbReference type="NCBI Taxonomy" id="240176"/>
    <lineage>
        <taxon>Eukaryota</taxon>
        <taxon>Fungi</taxon>
        <taxon>Dikarya</taxon>
        <taxon>Basidiomycota</taxon>
        <taxon>Agaricomycotina</taxon>
        <taxon>Agaricomycetes</taxon>
        <taxon>Agaricomycetidae</taxon>
        <taxon>Agaricales</taxon>
        <taxon>Agaricineae</taxon>
        <taxon>Psathyrellaceae</taxon>
        <taxon>Coprinopsis</taxon>
    </lineage>
</organism>
<dbReference type="VEuPathDB" id="FungiDB:CC1G_08186"/>
<accession>A8P7A3</accession>
<dbReference type="EMBL" id="AACS02000005">
    <property type="protein sequence ID" value="EAU82435.1"/>
    <property type="molecule type" value="Genomic_DNA"/>
</dbReference>
<sequence length="198" mass="22653">MFEVNGEYMVTPVEGEAKSIISRPPSPQLHTIEEEDEVEPTAPLPQPPVLLKATESNSSRSMSHGFSTLPESEESDSDDEEQAMAVLRKRLRRAAKPRAPRDYYYSDSEDMDKDTPSFWDTPKTKRKRTLSAAVRDTVLKRLHKEVLGPDYSSGDESPENTDDEEYAEWLKRPPFGTRRLLDQTFYSLPFRCTNQIIP</sequence>
<dbReference type="Proteomes" id="UP000001861">
    <property type="component" value="Unassembled WGS sequence"/>
</dbReference>
<keyword evidence="3" id="KW-1185">Reference proteome</keyword>
<dbReference type="AlphaFoldDB" id="A8P7A3"/>
<comment type="caution">
    <text evidence="2">The sequence shown here is derived from an EMBL/GenBank/DDBJ whole genome shotgun (WGS) entry which is preliminary data.</text>
</comment>
<feature type="compositionally biased region" description="Acidic residues" evidence="1">
    <location>
        <begin position="156"/>
        <end position="165"/>
    </location>
</feature>
<evidence type="ECO:0000256" key="1">
    <source>
        <dbReference type="SAM" id="MobiDB-lite"/>
    </source>
</evidence>
<feature type="compositionally biased region" description="Basic residues" evidence="1">
    <location>
        <begin position="87"/>
        <end position="98"/>
    </location>
</feature>
<evidence type="ECO:0000313" key="2">
    <source>
        <dbReference type="EMBL" id="EAU82435.1"/>
    </source>
</evidence>
<proteinExistence type="predicted"/>
<gene>
    <name evidence="2" type="ORF">CC1G_08186</name>
</gene>
<dbReference type="KEGG" id="cci:CC1G_08186"/>
<feature type="region of interest" description="Disordered" evidence="1">
    <location>
        <begin position="16"/>
        <end position="125"/>
    </location>
</feature>
<feature type="compositionally biased region" description="Acidic residues" evidence="1">
    <location>
        <begin position="71"/>
        <end position="82"/>
    </location>
</feature>
<protein>
    <submittedName>
        <fullName evidence="2">Uncharacterized protein</fullName>
    </submittedName>
</protein>
<dbReference type="RefSeq" id="XP_001839319.1">
    <property type="nucleotide sequence ID" value="XM_001839267.1"/>
</dbReference>